<keyword evidence="5" id="KW-1185">Reference proteome</keyword>
<sequence>MPRESRDTLFLLAVVAWVILPHAEHLPLWAPVLAATALGWRGWLAWHSRPLPSQRWRIGLLLLVMLGTWWSHKTLLGRDAGVTLVVALLTLKTLELRARRDAFVIFFLSFFTMLTHFFFSQSLPIAAAMLVGLLGLLTALINAHLPVGRPPLATSAGMALRMTLLGAPVMVLLFLFFPRMAPLWGLPSDALSGRSGLSTRMEIGKLNSLALDDSIALRVRFEQQPLQSELYFRGPVFQDFDGREWKPSTPEDLSGQVPRRSPPASLQVSGPALRYEVTLQPHNRPWLLALDVTPEAPKAPGTEAYITTELQWITQRPVNDLLRYQAVAYPSFRYGANTTGQQREAATRLPAGRNPRTLQLAMDMRRDPRWAQADALTLSAAVLQRLAQGGYVYTLEPGEYGEHTADEFWFDRKAGFCEHIASAYVVLMRALDVPARLVTGYQGGERNALDGYWVVRQSDAHAWAEIWQAGQGWVRVDPTGAVSPGRIGSLQRLQAPRGLVGSALGQVSPGLLQTLRSLWDAGNNRWNQWVLGYTQSRQFDLLRQLGFESPSWEDLIQVLGGGLGLSALASLAWVTWQRQRQDPWLRLMGQVHDGLKHQGLPVPAQAPPRTLARAVLAARGESGRPLHDWLLQLEALRYAAQAPQTRTTTQPAAPTLSALKRQLKPLLRSTTA</sequence>
<dbReference type="RefSeq" id="WP_273929195.1">
    <property type="nucleotide sequence ID" value="NZ_JAQSIO010000011.1"/>
</dbReference>
<evidence type="ECO:0000313" key="4">
    <source>
        <dbReference type="EMBL" id="MDD0816944.1"/>
    </source>
</evidence>
<dbReference type="InterPro" id="IPR002931">
    <property type="entry name" value="Transglutaminase-like"/>
</dbReference>
<evidence type="ECO:0000313" key="5">
    <source>
        <dbReference type="Proteomes" id="UP001528672"/>
    </source>
</evidence>
<comment type="caution">
    <text evidence="4">The sequence shown here is derived from an EMBL/GenBank/DDBJ whole genome shotgun (WGS) entry which is preliminary data.</text>
</comment>
<accession>A0ABT5MM67</accession>
<dbReference type="Pfam" id="PF11992">
    <property type="entry name" value="TgpA_N"/>
    <property type="match status" value="1"/>
</dbReference>
<feature type="region of interest" description="Disordered" evidence="1">
    <location>
        <begin position="242"/>
        <end position="267"/>
    </location>
</feature>
<feature type="transmembrane region" description="Helical" evidence="2">
    <location>
        <begin position="125"/>
        <end position="147"/>
    </location>
</feature>
<dbReference type="Gene3D" id="3.10.620.30">
    <property type="match status" value="1"/>
</dbReference>
<organism evidence="4 5">
    <name type="scientific">Curvibacter microcysteis</name>
    <dbReference type="NCBI Taxonomy" id="3026419"/>
    <lineage>
        <taxon>Bacteria</taxon>
        <taxon>Pseudomonadati</taxon>
        <taxon>Pseudomonadota</taxon>
        <taxon>Betaproteobacteria</taxon>
        <taxon>Burkholderiales</taxon>
        <taxon>Comamonadaceae</taxon>
        <taxon>Curvibacter</taxon>
    </lineage>
</organism>
<protein>
    <submittedName>
        <fullName evidence="4">TransglutaminaseTgpA domain-containing protein</fullName>
    </submittedName>
</protein>
<dbReference type="EMBL" id="JAQSIO010000011">
    <property type="protein sequence ID" value="MDD0816944.1"/>
    <property type="molecule type" value="Genomic_DNA"/>
</dbReference>
<evidence type="ECO:0000256" key="2">
    <source>
        <dbReference type="SAM" id="Phobius"/>
    </source>
</evidence>
<name>A0ABT5MM67_9BURK</name>
<evidence type="ECO:0000256" key="1">
    <source>
        <dbReference type="SAM" id="MobiDB-lite"/>
    </source>
</evidence>
<dbReference type="SMART" id="SM00460">
    <property type="entry name" value="TGc"/>
    <property type="match status" value="1"/>
</dbReference>
<dbReference type="SUPFAM" id="SSF54001">
    <property type="entry name" value="Cysteine proteinases"/>
    <property type="match status" value="1"/>
</dbReference>
<keyword evidence="2" id="KW-0472">Membrane</keyword>
<keyword evidence="2" id="KW-1133">Transmembrane helix</keyword>
<reference evidence="4 5" key="1">
    <citation type="submission" date="2023-02" db="EMBL/GenBank/DDBJ databases">
        <title>Bacterial whole genome sequence for Curvibacter sp. HBC28.</title>
        <authorList>
            <person name="Le V."/>
            <person name="Ko S.-R."/>
            <person name="Ahn C.-Y."/>
            <person name="Oh H.-M."/>
        </authorList>
    </citation>
    <scope>NUCLEOTIDE SEQUENCE [LARGE SCALE GENOMIC DNA]</scope>
    <source>
        <strain evidence="4 5">HBC28</strain>
    </source>
</reference>
<dbReference type="PANTHER" id="PTHR42736">
    <property type="entry name" value="PROTEIN-GLUTAMINE GAMMA-GLUTAMYLTRANSFERASE"/>
    <property type="match status" value="1"/>
</dbReference>
<dbReference type="Pfam" id="PF01841">
    <property type="entry name" value="Transglut_core"/>
    <property type="match status" value="1"/>
</dbReference>
<proteinExistence type="predicted"/>
<dbReference type="PANTHER" id="PTHR42736:SF1">
    <property type="entry name" value="PROTEIN-GLUTAMINE GAMMA-GLUTAMYLTRANSFERASE"/>
    <property type="match status" value="1"/>
</dbReference>
<gene>
    <name evidence="4" type="ORF">PSQ39_20095</name>
</gene>
<feature type="transmembrane region" description="Helical" evidence="2">
    <location>
        <begin position="103"/>
        <end position="119"/>
    </location>
</feature>
<feature type="domain" description="Transglutaminase-like" evidence="3">
    <location>
        <begin position="409"/>
        <end position="480"/>
    </location>
</feature>
<evidence type="ECO:0000259" key="3">
    <source>
        <dbReference type="SMART" id="SM00460"/>
    </source>
</evidence>
<dbReference type="InterPro" id="IPR038765">
    <property type="entry name" value="Papain-like_cys_pep_sf"/>
</dbReference>
<dbReference type="Proteomes" id="UP001528672">
    <property type="component" value="Unassembled WGS sequence"/>
</dbReference>
<keyword evidence="2" id="KW-0812">Transmembrane</keyword>
<feature type="transmembrane region" description="Helical" evidence="2">
    <location>
        <begin position="159"/>
        <end position="177"/>
    </location>
</feature>
<dbReference type="InterPro" id="IPR021878">
    <property type="entry name" value="TgpA_N"/>
</dbReference>
<dbReference type="InterPro" id="IPR052901">
    <property type="entry name" value="Bact_TGase-like"/>
</dbReference>